<dbReference type="Proteomes" id="UP001186944">
    <property type="component" value="Unassembled WGS sequence"/>
</dbReference>
<dbReference type="AlphaFoldDB" id="A0AA88YJE8"/>
<dbReference type="GO" id="GO:0005230">
    <property type="term" value="F:extracellular ligand-gated monoatomic ion channel activity"/>
    <property type="evidence" value="ECO:0007669"/>
    <property type="project" value="InterPro"/>
</dbReference>
<dbReference type="EMBL" id="VSWD01000005">
    <property type="protein sequence ID" value="KAK3102806.1"/>
    <property type="molecule type" value="Genomic_DNA"/>
</dbReference>
<evidence type="ECO:0000259" key="7">
    <source>
        <dbReference type="Pfam" id="PF02931"/>
    </source>
</evidence>
<reference evidence="9" key="1">
    <citation type="submission" date="2019-08" db="EMBL/GenBank/DDBJ databases">
        <title>The improved chromosome-level genome for the pearl oyster Pinctada fucata martensii using PacBio sequencing and Hi-C.</title>
        <authorList>
            <person name="Zheng Z."/>
        </authorList>
    </citation>
    <scope>NUCLEOTIDE SEQUENCE</scope>
    <source>
        <strain evidence="9">ZZ-2019</strain>
        <tissue evidence="9">Adductor muscle</tissue>
    </source>
</reference>
<feature type="transmembrane region" description="Helical" evidence="5">
    <location>
        <begin position="255"/>
        <end position="272"/>
    </location>
</feature>
<dbReference type="PANTHER" id="PTHR18945">
    <property type="entry name" value="NEUROTRANSMITTER GATED ION CHANNEL"/>
    <property type="match status" value="1"/>
</dbReference>
<keyword evidence="4 5" id="KW-0472">Membrane</keyword>
<dbReference type="SUPFAM" id="SSF90112">
    <property type="entry name" value="Neurotransmitter-gated ion-channel transmembrane pore"/>
    <property type="match status" value="1"/>
</dbReference>
<dbReference type="SUPFAM" id="SSF63712">
    <property type="entry name" value="Nicotinic receptor ligand binding domain-like"/>
    <property type="match status" value="1"/>
</dbReference>
<dbReference type="Gene3D" id="1.20.58.390">
    <property type="entry name" value="Neurotransmitter-gated ion-channel transmembrane domain"/>
    <property type="match status" value="1"/>
</dbReference>
<accession>A0AA88YJE8</accession>
<keyword evidence="2 5" id="KW-0812">Transmembrane</keyword>
<evidence type="ECO:0000256" key="5">
    <source>
        <dbReference type="SAM" id="Phobius"/>
    </source>
</evidence>
<evidence type="ECO:0000313" key="10">
    <source>
        <dbReference type="Proteomes" id="UP001186944"/>
    </source>
</evidence>
<comment type="caution">
    <text evidence="9">The sequence shown here is derived from an EMBL/GenBank/DDBJ whole genome shotgun (WGS) entry which is preliminary data.</text>
</comment>
<feature type="domain" description="Neurotransmitter-gated ion-channel transmembrane" evidence="8">
    <location>
        <begin position="232"/>
        <end position="372"/>
    </location>
</feature>
<dbReference type="Gene3D" id="2.70.170.10">
    <property type="entry name" value="Neurotransmitter-gated ion-channel ligand-binding domain"/>
    <property type="match status" value="1"/>
</dbReference>
<evidence type="ECO:0000256" key="2">
    <source>
        <dbReference type="ARBA" id="ARBA00022692"/>
    </source>
</evidence>
<dbReference type="InterPro" id="IPR006202">
    <property type="entry name" value="Neur_chan_lig-bd"/>
</dbReference>
<keyword evidence="10" id="KW-1185">Reference proteome</keyword>
<evidence type="ECO:0000256" key="4">
    <source>
        <dbReference type="ARBA" id="ARBA00023136"/>
    </source>
</evidence>
<evidence type="ECO:0000259" key="8">
    <source>
        <dbReference type="Pfam" id="PF02932"/>
    </source>
</evidence>
<organism evidence="9 10">
    <name type="scientific">Pinctada imbricata</name>
    <name type="common">Atlantic pearl-oyster</name>
    <name type="synonym">Pinctada martensii</name>
    <dbReference type="NCBI Taxonomy" id="66713"/>
    <lineage>
        <taxon>Eukaryota</taxon>
        <taxon>Metazoa</taxon>
        <taxon>Spiralia</taxon>
        <taxon>Lophotrochozoa</taxon>
        <taxon>Mollusca</taxon>
        <taxon>Bivalvia</taxon>
        <taxon>Autobranchia</taxon>
        <taxon>Pteriomorphia</taxon>
        <taxon>Pterioida</taxon>
        <taxon>Pterioidea</taxon>
        <taxon>Pteriidae</taxon>
        <taxon>Pinctada</taxon>
    </lineage>
</organism>
<feature type="transmembrane region" description="Helical" evidence="5">
    <location>
        <begin position="379"/>
        <end position="399"/>
    </location>
</feature>
<dbReference type="GO" id="GO:0004888">
    <property type="term" value="F:transmembrane signaling receptor activity"/>
    <property type="evidence" value="ECO:0007669"/>
    <property type="project" value="InterPro"/>
</dbReference>
<dbReference type="CDD" id="cd18989">
    <property type="entry name" value="LGIC_ECD_cation"/>
    <property type="match status" value="1"/>
</dbReference>
<dbReference type="InterPro" id="IPR006201">
    <property type="entry name" value="Neur_channel"/>
</dbReference>
<dbReference type="GO" id="GO:0016020">
    <property type="term" value="C:membrane"/>
    <property type="evidence" value="ECO:0007669"/>
    <property type="project" value="UniProtKB-SubCell"/>
</dbReference>
<dbReference type="InterPro" id="IPR038050">
    <property type="entry name" value="Neuro_actylchol_rec"/>
</dbReference>
<dbReference type="CDD" id="cd19051">
    <property type="entry name" value="LGIC_TM_cation"/>
    <property type="match status" value="1"/>
</dbReference>
<keyword evidence="6" id="KW-0732">Signal</keyword>
<protein>
    <submittedName>
        <fullName evidence="9">Uncharacterized protein</fullName>
    </submittedName>
</protein>
<feature type="domain" description="Neurotransmitter-gated ion-channel ligand-binding" evidence="7">
    <location>
        <begin position="22"/>
        <end position="222"/>
    </location>
</feature>
<comment type="subcellular location">
    <subcellularLocation>
        <location evidence="1">Membrane</location>
        <topology evidence="1">Multi-pass membrane protein</topology>
    </subcellularLocation>
</comment>
<sequence>MTSILFLAMYSSITAGYTILDEERLRTDLFASYDQSIRPPYNISQHLRINVSFFMSAIKDINDAKGTISTLGGFTFSWIDDRLMWNVSEYGGIREIVLQHGQTWLPSVIAMNAASLAFFEYQDTFLRLQSNGSIGWRFFTHVETSFKPDMTYFPHDTQICSIELSLIGYYPSEVALYNETQDIILDGYQTNKKWEVVDTEAKPLYIGPFSGMVQFKMELRRRHFYFDVMIMMPLSVFCVVYVVVFLVPIESGEKVSFAITLLPTFGVYLSEVSDNMPKVSTQMAYLSFYLVAILFGTAFSCVFSIAISSLYFKRQQPAPKPLTIIAHIISFQWLMRILERCQISQKKSDEKLKQTAWTETESYAVMSSQHASKKLNNIFFIYACLGVIVLHLFAIHAYFLR</sequence>
<gene>
    <name evidence="9" type="ORF">FSP39_014052</name>
</gene>
<dbReference type="Pfam" id="PF02931">
    <property type="entry name" value="Neur_chan_LBD"/>
    <property type="match status" value="1"/>
</dbReference>
<proteinExistence type="predicted"/>
<name>A0AA88YJE8_PINIB</name>
<dbReference type="InterPro" id="IPR036719">
    <property type="entry name" value="Neuro-gated_channel_TM_sf"/>
</dbReference>
<evidence type="ECO:0000313" key="9">
    <source>
        <dbReference type="EMBL" id="KAK3102806.1"/>
    </source>
</evidence>
<evidence type="ECO:0000256" key="3">
    <source>
        <dbReference type="ARBA" id="ARBA00022989"/>
    </source>
</evidence>
<evidence type="ECO:0000256" key="1">
    <source>
        <dbReference type="ARBA" id="ARBA00004141"/>
    </source>
</evidence>
<dbReference type="InterPro" id="IPR006029">
    <property type="entry name" value="Neurotrans-gated_channel_TM"/>
</dbReference>
<dbReference type="Pfam" id="PF02932">
    <property type="entry name" value="Neur_chan_memb"/>
    <property type="match status" value="1"/>
</dbReference>
<feature type="signal peptide" evidence="6">
    <location>
        <begin position="1"/>
        <end position="16"/>
    </location>
</feature>
<dbReference type="FunFam" id="2.70.170.10:FF:000028">
    <property type="entry name" value="AcetylCholine Receptor"/>
    <property type="match status" value="1"/>
</dbReference>
<feature type="transmembrane region" description="Helical" evidence="5">
    <location>
        <begin position="224"/>
        <end position="249"/>
    </location>
</feature>
<evidence type="ECO:0000256" key="6">
    <source>
        <dbReference type="SAM" id="SignalP"/>
    </source>
</evidence>
<keyword evidence="3 5" id="KW-1133">Transmembrane helix</keyword>
<feature type="chain" id="PRO_5041638630" evidence="6">
    <location>
        <begin position="17"/>
        <end position="401"/>
    </location>
</feature>
<feature type="transmembrane region" description="Helical" evidence="5">
    <location>
        <begin position="284"/>
        <end position="312"/>
    </location>
</feature>
<dbReference type="InterPro" id="IPR036734">
    <property type="entry name" value="Neur_chan_lig-bd_sf"/>
</dbReference>